<evidence type="ECO:0000256" key="7">
    <source>
        <dbReference type="ARBA" id="ARBA00023306"/>
    </source>
</evidence>
<keyword evidence="6 9" id="KW-0472">Membrane</keyword>
<evidence type="ECO:0000256" key="9">
    <source>
        <dbReference type="SAM" id="Phobius"/>
    </source>
</evidence>
<evidence type="ECO:0000259" key="10">
    <source>
        <dbReference type="PROSITE" id="PS51779"/>
    </source>
</evidence>
<feature type="transmembrane region" description="Helical" evidence="9">
    <location>
        <begin position="92"/>
        <end position="113"/>
    </location>
</feature>
<dbReference type="Proteomes" id="UP000321034">
    <property type="component" value="Unassembled WGS sequence"/>
</dbReference>
<dbReference type="PANTHER" id="PTHR37820:SF1">
    <property type="entry name" value="CELL DIVISION PROTEIN FTSQ"/>
    <property type="match status" value="1"/>
</dbReference>
<keyword evidence="5 9" id="KW-1133">Transmembrane helix</keyword>
<evidence type="ECO:0000256" key="8">
    <source>
        <dbReference type="SAM" id="MobiDB-lite"/>
    </source>
</evidence>
<gene>
    <name evidence="11" type="ORF">FVP77_04445</name>
</gene>
<evidence type="ECO:0000313" key="11">
    <source>
        <dbReference type="EMBL" id="TXK12714.1"/>
    </source>
</evidence>
<reference evidence="11 12" key="1">
    <citation type="submission" date="2019-08" db="EMBL/GenBank/DDBJ databases">
        <authorList>
            <person name="Dong K."/>
        </authorList>
    </citation>
    <scope>NUCLEOTIDE SEQUENCE [LARGE SCALE GENOMIC DNA]</scope>
    <source>
        <strain evidence="11 12">JCM14558</strain>
    </source>
</reference>
<sequence length="312" mass="32951">MRRPTPLPPPPEPRPPAPPEPSVVDPAGDTAPVLPFETDRRRPAPIGTASPAPAEEAADLGFRDVWRAARARRRALRAEVRRFTVRQRRRRMVWLGVLGAFVVLVAGSFGVAYSPLFAVQRIEVIGTTQLDPTAVAAALDDQIGTPLPLIDDSEIKAALVTFPLVESYSLEARPPNDLVVRIVERQPVGVVQSSAGFTVVDAAGIALSTSPDAPAGLPTFDITGGTGSDAFRAAGQVIRTLPESIRAQVTAVTAATPDDVAFTLGATNTQVVWGSAERSAYKAVVLASAMVNRPPDGVRSYDVSTPEAVVVS</sequence>
<dbReference type="GO" id="GO:0005886">
    <property type="term" value="C:plasma membrane"/>
    <property type="evidence" value="ECO:0007669"/>
    <property type="project" value="TreeGrafter"/>
</dbReference>
<dbReference type="Pfam" id="PF08478">
    <property type="entry name" value="POTRA_1"/>
    <property type="match status" value="1"/>
</dbReference>
<dbReference type="InterPro" id="IPR050487">
    <property type="entry name" value="FtsQ_DivIB"/>
</dbReference>
<dbReference type="PANTHER" id="PTHR37820">
    <property type="entry name" value="CELL DIVISION PROTEIN DIVIB"/>
    <property type="match status" value="1"/>
</dbReference>
<keyword evidence="7" id="KW-0131">Cell cycle</keyword>
<organism evidence="11 12">
    <name type="scientific">Microbacterium hatanonis</name>
    <dbReference type="NCBI Taxonomy" id="404366"/>
    <lineage>
        <taxon>Bacteria</taxon>
        <taxon>Bacillati</taxon>
        <taxon>Actinomycetota</taxon>
        <taxon>Actinomycetes</taxon>
        <taxon>Micrococcales</taxon>
        <taxon>Microbacteriaceae</taxon>
        <taxon>Microbacterium</taxon>
    </lineage>
</organism>
<feature type="domain" description="POTRA" evidence="10">
    <location>
        <begin position="117"/>
        <end position="185"/>
    </location>
</feature>
<dbReference type="InterPro" id="IPR034746">
    <property type="entry name" value="POTRA"/>
</dbReference>
<keyword evidence="3" id="KW-0132">Cell division</keyword>
<dbReference type="AlphaFoldDB" id="A0A5C8I3V7"/>
<dbReference type="GO" id="GO:0051301">
    <property type="term" value="P:cell division"/>
    <property type="evidence" value="ECO:0007669"/>
    <property type="project" value="UniProtKB-KW"/>
</dbReference>
<keyword evidence="4 9" id="KW-0812">Transmembrane</keyword>
<name>A0A5C8I3V7_9MICO</name>
<dbReference type="OrthoDB" id="4793367at2"/>
<evidence type="ECO:0000256" key="3">
    <source>
        <dbReference type="ARBA" id="ARBA00022618"/>
    </source>
</evidence>
<evidence type="ECO:0000256" key="1">
    <source>
        <dbReference type="ARBA" id="ARBA00004370"/>
    </source>
</evidence>
<comment type="subcellular location">
    <subcellularLocation>
        <location evidence="1">Membrane</location>
    </subcellularLocation>
</comment>
<keyword evidence="12" id="KW-1185">Reference proteome</keyword>
<dbReference type="Gene3D" id="3.10.20.310">
    <property type="entry name" value="membrane protein fhac"/>
    <property type="match status" value="1"/>
</dbReference>
<evidence type="ECO:0000256" key="4">
    <source>
        <dbReference type="ARBA" id="ARBA00022692"/>
    </source>
</evidence>
<dbReference type="EMBL" id="VRSV01000001">
    <property type="protein sequence ID" value="TXK12714.1"/>
    <property type="molecule type" value="Genomic_DNA"/>
</dbReference>
<keyword evidence="2" id="KW-1003">Cell membrane</keyword>
<accession>A0A5C8I3V7</accession>
<protein>
    <submittedName>
        <fullName evidence="11">FtsQ-type POTRA domain-containing protein</fullName>
    </submittedName>
</protein>
<evidence type="ECO:0000256" key="5">
    <source>
        <dbReference type="ARBA" id="ARBA00022989"/>
    </source>
</evidence>
<comment type="caution">
    <text evidence="11">The sequence shown here is derived from an EMBL/GenBank/DDBJ whole genome shotgun (WGS) entry which is preliminary data.</text>
</comment>
<evidence type="ECO:0000313" key="12">
    <source>
        <dbReference type="Proteomes" id="UP000321034"/>
    </source>
</evidence>
<evidence type="ECO:0000256" key="6">
    <source>
        <dbReference type="ARBA" id="ARBA00023136"/>
    </source>
</evidence>
<feature type="region of interest" description="Disordered" evidence="8">
    <location>
        <begin position="1"/>
        <end position="55"/>
    </location>
</feature>
<dbReference type="PROSITE" id="PS51779">
    <property type="entry name" value="POTRA"/>
    <property type="match status" value="1"/>
</dbReference>
<feature type="compositionally biased region" description="Pro residues" evidence="8">
    <location>
        <begin position="1"/>
        <end position="21"/>
    </location>
</feature>
<dbReference type="InterPro" id="IPR013685">
    <property type="entry name" value="POTRA_FtsQ_type"/>
</dbReference>
<evidence type="ECO:0000256" key="2">
    <source>
        <dbReference type="ARBA" id="ARBA00022475"/>
    </source>
</evidence>
<proteinExistence type="predicted"/>